<dbReference type="SUPFAM" id="SSF57667">
    <property type="entry name" value="beta-beta-alpha zinc fingers"/>
    <property type="match status" value="2"/>
</dbReference>
<dbReference type="KEGG" id="char:105894010"/>
<evidence type="ECO:0000313" key="16">
    <source>
        <dbReference type="RefSeq" id="XP_012675940.2"/>
    </source>
</evidence>
<keyword evidence="5 11" id="KW-0863">Zinc-finger</keyword>
<keyword evidence="3" id="KW-0479">Metal-binding</keyword>
<feature type="coiled-coil region" evidence="12">
    <location>
        <begin position="23"/>
        <end position="57"/>
    </location>
</feature>
<dbReference type="InterPro" id="IPR036236">
    <property type="entry name" value="Znf_C2H2_sf"/>
</dbReference>
<evidence type="ECO:0000256" key="1">
    <source>
        <dbReference type="ARBA" id="ARBA00004123"/>
    </source>
</evidence>
<dbReference type="Gene3D" id="3.30.160.60">
    <property type="entry name" value="Classic Zinc Finger"/>
    <property type="match status" value="3"/>
</dbReference>
<evidence type="ECO:0000256" key="12">
    <source>
        <dbReference type="SAM" id="Coils"/>
    </source>
</evidence>
<protein>
    <submittedName>
        <fullName evidence="16">Zinc finger protein GLI4-like</fullName>
    </submittedName>
</protein>
<dbReference type="FunFam" id="3.30.160.60:FF:000495">
    <property type="entry name" value="zinc finger protein 668"/>
    <property type="match status" value="1"/>
</dbReference>
<dbReference type="FunFam" id="3.30.160.60:FF:000290">
    <property type="entry name" value="Zinc finger protein 697 isoform X1"/>
    <property type="match status" value="1"/>
</dbReference>
<keyword evidence="6" id="KW-0862">Zinc</keyword>
<keyword evidence="12" id="KW-0175">Coiled coil</keyword>
<dbReference type="FunFam" id="3.30.160.60:FF:000446">
    <property type="entry name" value="Zinc finger protein"/>
    <property type="match status" value="1"/>
</dbReference>
<evidence type="ECO:0000256" key="5">
    <source>
        <dbReference type="ARBA" id="ARBA00022771"/>
    </source>
</evidence>
<feature type="region of interest" description="Disordered" evidence="13">
    <location>
        <begin position="179"/>
        <end position="250"/>
    </location>
</feature>
<keyword evidence="7" id="KW-0805">Transcription regulation</keyword>
<dbReference type="PROSITE" id="PS00028">
    <property type="entry name" value="ZINC_FINGER_C2H2_1"/>
    <property type="match status" value="3"/>
</dbReference>
<feature type="domain" description="C2H2-type" evidence="14">
    <location>
        <begin position="410"/>
        <end position="437"/>
    </location>
</feature>
<evidence type="ECO:0000256" key="4">
    <source>
        <dbReference type="ARBA" id="ARBA00022737"/>
    </source>
</evidence>
<accession>A0A6P3VNN6</accession>
<dbReference type="Proteomes" id="UP000515152">
    <property type="component" value="Chromosome 23"/>
</dbReference>
<dbReference type="GO" id="GO:0000978">
    <property type="term" value="F:RNA polymerase II cis-regulatory region sequence-specific DNA binding"/>
    <property type="evidence" value="ECO:0007669"/>
    <property type="project" value="TreeGrafter"/>
</dbReference>
<dbReference type="GO" id="GO:0008270">
    <property type="term" value="F:zinc ion binding"/>
    <property type="evidence" value="ECO:0007669"/>
    <property type="project" value="UniProtKB-KW"/>
</dbReference>
<feature type="compositionally biased region" description="Basic and acidic residues" evidence="13">
    <location>
        <begin position="179"/>
        <end position="192"/>
    </location>
</feature>
<feature type="compositionally biased region" description="Polar residues" evidence="13">
    <location>
        <begin position="201"/>
        <end position="215"/>
    </location>
</feature>
<keyword evidence="15" id="KW-1185">Reference proteome</keyword>
<dbReference type="GO" id="GO:0000981">
    <property type="term" value="F:DNA-binding transcription factor activity, RNA polymerase II-specific"/>
    <property type="evidence" value="ECO:0007669"/>
    <property type="project" value="TreeGrafter"/>
</dbReference>
<feature type="domain" description="C2H2-type" evidence="14">
    <location>
        <begin position="438"/>
        <end position="465"/>
    </location>
</feature>
<dbReference type="PANTHER" id="PTHR23235">
    <property type="entry name" value="KRUEPPEL-LIKE TRANSCRIPTION FACTOR"/>
    <property type="match status" value="1"/>
</dbReference>
<sequence>MSKVERLNARVAKLLTVAVHEVLEVVRETVSEYQEKTARTQRENERLRRKVQELQGKQRRDCVGAESSVSGGTIEMTLGSLQTFTLKQEQNVETLQDSELNQVDAEQIIIKCDSPSEHDESACEMISGVQNEDFTEENDQDLVHFVACYRNSAAVEIPVLRNIQKHTQRCKEVTGCEIPSEERTTTESKLFVDKPLCPEGGSSTHNSELIGSQQSRPKHLANTLDTDSPVNTLNTSPAHGPHTSRSGPASYPYLTVTQIKTEADTDDFGSSSGALQRGDYVTAGFESFRDQPEHSLDLQAAAAATSSSCRVAYVPPSSNGLQDGLFLENGYEVTLEANPDNLGGQLSAAPMSRQGLGGGLGGLPRPYTRHHHNHPIGVPKRYCCPLCGRSFNHAGDFKKHKRVHTGEKPYGCGVCGKRFSQSGYLTVHLRYHTGERPYSCGLCGKSFSHSSNFRKHQQTHVGQIALNT</sequence>
<feature type="compositionally biased region" description="Polar residues" evidence="13">
    <location>
        <begin position="223"/>
        <end position="247"/>
    </location>
</feature>
<evidence type="ECO:0000259" key="14">
    <source>
        <dbReference type="PROSITE" id="PS50157"/>
    </source>
</evidence>
<evidence type="ECO:0000256" key="10">
    <source>
        <dbReference type="ARBA" id="ARBA00023242"/>
    </source>
</evidence>
<evidence type="ECO:0000256" key="2">
    <source>
        <dbReference type="ARBA" id="ARBA00006991"/>
    </source>
</evidence>
<evidence type="ECO:0000313" key="15">
    <source>
        <dbReference type="Proteomes" id="UP000515152"/>
    </source>
</evidence>
<dbReference type="RefSeq" id="XP_012675940.2">
    <property type="nucleotide sequence ID" value="XM_012820486.2"/>
</dbReference>
<keyword evidence="4" id="KW-0677">Repeat</keyword>
<dbReference type="SMART" id="SM00355">
    <property type="entry name" value="ZnF_C2H2"/>
    <property type="match status" value="3"/>
</dbReference>
<dbReference type="AlphaFoldDB" id="A0A6P3VNN6"/>
<comment type="subcellular location">
    <subcellularLocation>
        <location evidence="1">Nucleus</location>
    </subcellularLocation>
</comment>
<dbReference type="InterPro" id="IPR013087">
    <property type="entry name" value="Znf_C2H2_type"/>
</dbReference>
<feature type="domain" description="C2H2-type" evidence="14">
    <location>
        <begin position="382"/>
        <end position="409"/>
    </location>
</feature>
<name>A0A6P3VNN6_CLUHA</name>
<comment type="similarity">
    <text evidence="2">Belongs to the krueppel C2H2-type zinc-finger protein family.</text>
</comment>
<evidence type="ECO:0000256" key="11">
    <source>
        <dbReference type="PROSITE-ProRule" id="PRU00042"/>
    </source>
</evidence>
<evidence type="ECO:0000256" key="9">
    <source>
        <dbReference type="ARBA" id="ARBA00023163"/>
    </source>
</evidence>
<evidence type="ECO:0000256" key="6">
    <source>
        <dbReference type="ARBA" id="ARBA00022833"/>
    </source>
</evidence>
<keyword evidence="9" id="KW-0804">Transcription</keyword>
<keyword evidence="8" id="KW-0238">DNA-binding</keyword>
<evidence type="ECO:0000256" key="13">
    <source>
        <dbReference type="SAM" id="MobiDB-lite"/>
    </source>
</evidence>
<organism evidence="15 16">
    <name type="scientific">Clupea harengus</name>
    <name type="common">Atlantic herring</name>
    <dbReference type="NCBI Taxonomy" id="7950"/>
    <lineage>
        <taxon>Eukaryota</taxon>
        <taxon>Metazoa</taxon>
        <taxon>Chordata</taxon>
        <taxon>Craniata</taxon>
        <taxon>Vertebrata</taxon>
        <taxon>Euteleostomi</taxon>
        <taxon>Actinopterygii</taxon>
        <taxon>Neopterygii</taxon>
        <taxon>Teleostei</taxon>
        <taxon>Clupei</taxon>
        <taxon>Clupeiformes</taxon>
        <taxon>Clupeoidei</taxon>
        <taxon>Clupeidae</taxon>
        <taxon>Clupea</taxon>
    </lineage>
</organism>
<evidence type="ECO:0000256" key="3">
    <source>
        <dbReference type="ARBA" id="ARBA00022723"/>
    </source>
</evidence>
<dbReference type="GeneID" id="105894010"/>
<dbReference type="OrthoDB" id="9439903at2759"/>
<dbReference type="PROSITE" id="PS50157">
    <property type="entry name" value="ZINC_FINGER_C2H2_2"/>
    <property type="match status" value="3"/>
</dbReference>
<reference evidence="16" key="1">
    <citation type="submission" date="2025-08" db="UniProtKB">
        <authorList>
            <consortium name="RefSeq"/>
        </authorList>
    </citation>
    <scope>IDENTIFICATION</scope>
</reference>
<evidence type="ECO:0000256" key="7">
    <source>
        <dbReference type="ARBA" id="ARBA00023015"/>
    </source>
</evidence>
<dbReference type="PANTHER" id="PTHR23235:SF152">
    <property type="entry name" value="SI:DKEY-210J14.3"/>
    <property type="match status" value="1"/>
</dbReference>
<keyword evidence="10" id="KW-0539">Nucleus</keyword>
<evidence type="ECO:0000256" key="8">
    <source>
        <dbReference type="ARBA" id="ARBA00023125"/>
    </source>
</evidence>
<proteinExistence type="inferred from homology"/>
<gene>
    <name evidence="16" type="primary">LOC105894010</name>
</gene>
<dbReference type="Pfam" id="PF00096">
    <property type="entry name" value="zf-C2H2"/>
    <property type="match status" value="3"/>
</dbReference>